<evidence type="ECO:0000313" key="4">
    <source>
        <dbReference type="Proteomes" id="UP000472270"/>
    </source>
</evidence>
<evidence type="ECO:0000256" key="1">
    <source>
        <dbReference type="ARBA" id="ARBA00006484"/>
    </source>
</evidence>
<evidence type="ECO:0000313" key="3">
    <source>
        <dbReference type="Ensembl" id="ENSSRHP00000055036.1"/>
    </source>
</evidence>
<dbReference type="SUPFAM" id="SSF51735">
    <property type="entry name" value="NAD(P)-binding Rossmann-fold domains"/>
    <property type="match status" value="1"/>
</dbReference>
<dbReference type="Proteomes" id="UP000472270">
    <property type="component" value="Unassembled WGS sequence"/>
</dbReference>
<accession>A0A673JX23</accession>
<dbReference type="Ensembl" id="ENSSRHT00000056580.1">
    <property type="protein sequence ID" value="ENSSRHP00000055036.1"/>
    <property type="gene ID" value="ENSSRHG00000027716.1"/>
</dbReference>
<dbReference type="Gene3D" id="3.40.50.720">
    <property type="entry name" value="NAD(P)-binding Rossmann-like Domain"/>
    <property type="match status" value="1"/>
</dbReference>
<keyword evidence="4" id="KW-1185">Reference proteome</keyword>
<dbReference type="PRINTS" id="PR00081">
    <property type="entry name" value="GDHRDH"/>
</dbReference>
<dbReference type="InterPro" id="IPR002347">
    <property type="entry name" value="SDR_fam"/>
</dbReference>
<reference evidence="3" key="1">
    <citation type="submission" date="2025-08" db="UniProtKB">
        <authorList>
            <consortium name="Ensembl"/>
        </authorList>
    </citation>
    <scope>IDENTIFICATION</scope>
</reference>
<dbReference type="GO" id="GO:0016491">
    <property type="term" value="F:oxidoreductase activity"/>
    <property type="evidence" value="ECO:0007669"/>
    <property type="project" value="UniProtKB-KW"/>
</dbReference>
<dbReference type="InterPro" id="IPR036291">
    <property type="entry name" value="NAD(P)-bd_dom_sf"/>
</dbReference>
<comment type="similarity">
    <text evidence="1">Belongs to the short-chain dehydrogenases/reductases (SDR) family.</text>
</comment>
<name>A0A673JX23_9TELE</name>
<reference evidence="3" key="2">
    <citation type="submission" date="2025-09" db="UniProtKB">
        <authorList>
            <consortium name="Ensembl"/>
        </authorList>
    </citation>
    <scope>IDENTIFICATION</scope>
</reference>
<dbReference type="PANTHER" id="PTHR43157">
    <property type="entry name" value="PHOSPHATIDYLINOSITOL-GLYCAN BIOSYNTHESIS CLASS F PROTEIN-RELATED"/>
    <property type="match status" value="1"/>
</dbReference>
<evidence type="ECO:0000256" key="2">
    <source>
        <dbReference type="ARBA" id="ARBA00023002"/>
    </source>
</evidence>
<dbReference type="AlphaFoldDB" id="A0A673JX23"/>
<protein>
    <submittedName>
        <fullName evidence="3">Zgc:153441</fullName>
    </submittedName>
</protein>
<sequence length="322" mass="35673">MYLSIQVTQLWEELKSNHLTKYGTVTAVTAISLVLLRRWIAGGVCCCRVRLDGKTVIITGANTGIGKETACDLAMRGPVSCRFGDPWRSTGNGNIVVRHLDLASLFSVRQFVHEYTATEDRLDILRVMMCPKSLTEDGYETQFAVNHLGHFLLTVLLLDMLKKSSPSRILNVSSIAHKGGKIHFDDLNFNKAPYDSLVSYRQSKLANLLFTRELAQRIKGSGVTVYSLHPGVIRTELGRYVQTSHPLLSTLLSLPALLLMKTPSQGAQTSIYCAVTEGLESHSGCYFSDCKLKEPAPEGKDDLAALRLWEISAKLVGYHEEN</sequence>
<dbReference type="Pfam" id="PF00106">
    <property type="entry name" value="adh_short"/>
    <property type="match status" value="1"/>
</dbReference>
<proteinExistence type="inferred from homology"/>
<dbReference type="PANTHER" id="PTHR43157:SF54">
    <property type="entry name" value="RETINOL DEHYDROGENASE 12-LIKE ISOFORM X1-RELATED"/>
    <property type="match status" value="1"/>
</dbReference>
<organism evidence="3 4">
    <name type="scientific">Sinocyclocheilus rhinocerous</name>
    <dbReference type="NCBI Taxonomy" id="307959"/>
    <lineage>
        <taxon>Eukaryota</taxon>
        <taxon>Metazoa</taxon>
        <taxon>Chordata</taxon>
        <taxon>Craniata</taxon>
        <taxon>Vertebrata</taxon>
        <taxon>Euteleostomi</taxon>
        <taxon>Actinopterygii</taxon>
        <taxon>Neopterygii</taxon>
        <taxon>Teleostei</taxon>
        <taxon>Ostariophysi</taxon>
        <taxon>Cypriniformes</taxon>
        <taxon>Cyprinidae</taxon>
        <taxon>Cyprininae</taxon>
        <taxon>Sinocyclocheilus</taxon>
    </lineage>
</organism>
<keyword evidence="2" id="KW-0560">Oxidoreductase</keyword>